<organism evidence="7 8">
    <name type="scientific">Smittium simulii</name>
    <dbReference type="NCBI Taxonomy" id="133385"/>
    <lineage>
        <taxon>Eukaryota</taxon>
        <taxon>Fungi</taxon>
        <taxon>Fungi incertae sedis</taxon>
        <taxon>Zoopagomycota</taxon>
        <taxon>Kickxellomycotina</taxon>
        <taxon>Harpellomycetes</taxon>
        <taxon>Harpellales</taxon>
        <taxon>Legeriomycetaceae</taxon>
        <taxon>Smittium</taxon>
    </lineage>
</organism>
<dbReference type="InterPro" id="IPR011547">
    <property type="entry name" value="SLC26A/SulP_dom"/>
</dbReference>
<dbReference type="PROSITE" id="PS01130">
    <property type="entry name" value="SLC26A"/>
    <property type="match status" value="1"/>
</dbReference>
<feature type="non-terminal residue" evidence="7">
    <location>
        <position position="965"/>
    </location>
</feature>
<feature type="transmembrane region" description="Helical" evidence="5">
    <location>
        <begin position="114"/>
        <end position="134"/>
    </location>
</feature>
<keyword evidence="3 5" id="KW-1133">Transmembrane helix</keyword>
<dbReference type="GO" id="GO:0008271">
    <property type="term" value="F:secondary active sulfate transmembrane transporter activity"/>
    <property type="evidence" value="ECO:0007669"/>
    <property type="project" value="InterPro"/>
</dbReference>
<feature type="transmembrane region" description="Helical" evidence="5">
    <location>
        <begin position="378"/>
        <end position="396"/>
    </location>
</feature>
<accession>A0A2T9YHB5</accession>
<dbReference type="SUPFAM" id="SSF52091">
    <property type="entry name" value="SpoIIaa-like"/>
    <property type="match status" value="1"/>
</dbReference>
<comment type="subcellular location">
    <subcellularLocation>
        <location evidence="1">Membrane</location>
        <topology evidence="1">Multi-pass membrane protein</topology>
    </subcellularLocation>
</comment>
<dbReference type="NCBIfam" id="TIGR00815">
    <property type="entry name" value="sulP"/>
    <property type="match status" value="1"/>
</dbReference>
<dbReference type="InterPro" id="IPR018045">
    <property type="entry name" value="S04_transporter_CS"/>
</dbReference>
<keyword evidence="8" id="KW-1185">Reference proteome</keyword>
<sequence>MDQVNTNKVNEKSLVMNHPFKVWVNERTESVKYNSKNYKHWIYKIFPIISWLPRYNYKWFIGDLIAGTTVGIMVIPQGLAYSALAQLPPEYGLYTAFIGPIIYSVLGSSKDISLGPTAVLSLLTGQAVATFAYLNYPPQTIAIALAFLAGIINLLMLIFRLSILIEFISVSVIIGFTSGSAISIMASQLPKFLGIKGIDTNKAAFQVIISTLKKIKKINFIDFGFGVATIIVILLIKIISSKLSKKNRNYAYIGTLKNAFSILIFTVISFICYKNINGFKLSIVGVVKKGFYKPQAPVINGELIGKLIVKAITMTLVVVLEHIAIAKALARIDHYEIDNESELLSQAIVNIFGAFFGSYSSTGSFSRSSVNRNSGSQSPLNGLWTTIVVGISLLFMSKSFYYIPNATITGIIMTSVYDLIANPKIIISLWKIDPVDFFASITAFLVTIFVGVEVGIYSAMGGSVFALLVRIALPKITHLEKEKDTFTYHDISIFPLDINKNGIIVLRPETSFIFLNASYIKKKILAIVNIFTISPKNVTLDKDKFFIENPNEFELARKLHFNQIKLSRSEYHIFDNISESNKTGSELESILDNDKLPIFKALILDMSSVSILDITGIQALKDLEVDLKNLQKKQQIYYKENNSQYTNSILTETDISQNDIDDDFLVHYVNVKPSVLRVMEISGLTKPISTYRSFHASSSQLSVVQSTSSAKNTNLKNKIDTLKNINIANEMMFEIPNNTAQLNSISIYNLSNENIHPTLKNIQAVATYGGDLFGMSATRCKPIQQVVDAATRTLAKCGKSAAMVRLRLELSLTDLNIKTAVAKTRAFGKWSGLRTWIFINTVKYHYDILIIFSFAKDNLISLIGDLAEQVRLLRMENTETQKAVKQLQREENNTPQTELPHVVPRAPVADLIFFPELSEANPLAEEDFFRNPLTEEERKGMLYSCPKSNVMHYIPPALNNTASTA</sequence>
<feature type="transmembrane region" description="Helical" evidence="5">
    <location>
        <begin position="59"/>
        <end position="79"/>
    </location>
</feature>
<dbReference type="OrthoDB" id="288203at2759"/>
<dbReference type="EMBL" id="MBFR01000187">
    <property type="protein sequence ID" value="PVU91731.1"/>
    <property type="molecule type" value="Genomic_DNA"/>
</dbReference>
<dbReference type="InterPro" id="IPR001902">
    <property type="entry name" value="SLC26A/SulP_fam"/>
</dbReference>
<evidence type="ECO:0000256" key="5">
    <source>
        <dbReference type="SAM" id="Phobius"/>
    </source>
</evidence>
<gene>
    <name evidence="7" type="ORF">BB561_004224</name>
</gene>
<feature type="transmembrane region" description="Helical" evidence="5">
    <location>
        <begin position="402"/>
        <end position="420"/>
    </location>
</feature>
<feature type="transmembrane region" description="Helical" evidence="5">
    <location>
        <begin position="432"/>
        <end position="450"/>
    </location>
</feature>
<evidence type="ECO:0000256" key="4">
    <source>
        <dbReference type="ARBA" id="ARBA00023136"/>
    </source>
</evidence>
<dbReference type="Pfam" id="PF00916">
    <property type="entry name" value="Sulfate_transp"/>
    <property type="match status" value="1"/>
</dbReference>
<dbReference type="GO" id="GO:0016020">
    <property type="term" value="C:membrane"/>
    <property type="evidence" value="ECO:0007669"/>
    <property type="project" value="UniProtKB-SubCell"/>
</dbReference>
<evidence type="ECO:0000259" key="6">
    <source>
        <dbReference type="PROSITE" id="PS50801"/>
    </source>
</evidence>
<feature type="transmembrane region" description="Helical" evidence="5">
    <location>
        <begin position="141"/>
        <end position="161"/>
    </location>
</feature>
<protein>
    <recommendedName>
        <fullName evidence="6">STAS domain-containing protein</fullName>
    </recommendedName>
</protein>
<evidence type="ECO:0000256" key="3">
    <source>
        <dbReference type="ARBA" id="ARBA00022989"/>
    </source>
</evidence>
<comment type="caution">
    <text evidence="7">The sequence shown here is derived from an EMBL/GenBank/DDBJ whole genome shotgun (WGS) entry which is preliminary data.</text>
</comment>
<dbReference type="PROSITE" id="PS50801">
    <property type="entry name" value="STAS"/>
    <property type="match status" value="1"/>
</dbReference>
<dbReference type="Gene3D" id="3.30.750.24">
    <property type="entry name" value="STAS domain"/>
    <property type="match status" value="1"/>
</dbReference>
<dbReference type="AlphaFoldDB" id="A0A2T9YHB5"/>
<feature type="transmembrane region" description="Helical" evidence="5">
    <location>
        <begin position="167"/>
        <end position="186"/>
    </location>
</feature>
<evidence type="ECO:0000256" key="2">
    <source>
        <dbReference type="ARBA" id="ARBA00022692"/>
    </source>
</evidence>
<feature type="transmembrane region" description="Helical" evidence="5">
    <location>
        <begin position="220"/>
        <end position="239"/>
    </location>
</feature>
<name>A0A2T9YHB5_9FUNG</name>
<evidence type="ECO:0000313" key="7">
    <source>
        <dbReference type="EMBL" id="PVU91731.1"/>
    </source>
</evidence>
<evidence type="ECO:0000313" key="8">
    <source>
        <dbReference type="Proteomes" id="UP000245383"/>
    </source>
</evidence>
<keyword evidence="4 5" id="KW-0472">Membrane</keyword>
<dbReference type="InterPro" id="IPR036513">
    <property type="entry name" value="STAS_dom_sf"/>
</dbReference>
<dbReference type="PANTHER" id="PTHR11814">
    <property type="entry name" value="SULFATE TRANSPORTER"/>
    <property type="match status" value="1"/>
</dbReference>
<dbReference type="STRING" id="133385.A0A2T9YHB5"/>
<dbReference type="Proteomes" id="UP000245383">
    <property type="component" value="Unassembled WGS sequence"/>
</dbReference>
<keyword evidence="2 5" id="KW-0812">Transmembrane</keyword>
<reference evidence="7 8" key="1">
    <citation type="journal article" date="2018" name="MBio">
        <title>Comparative Genomics Reveals the Core Gene Toolbox for the Fungus-Insect Symbiosis.</title>
        <authorList>
            <person name="Wang Y."/>
            <person name="Stata M."/>
            <person name="Wang W."/>
            <person name="Stajich J.E."/>
            <person name="White M.M."/>
            <person name="Moncalvo J.M."/>
        </authorList>
    </citation>
    <scope>NUCLEOTIDE SEQUENCE [LARGE SCALE GENOMIC DNA]</scope>
    <source>
        <strain evidence="7 8">SWE-8-4</strain>
    </source>
</reference>
<dbReference type="InterPro" id="IPR002645">
    <property type="entry name" value="STAS_dom"/>
</dbReference>
<feature type="transmembrane region" description="Helical" evidence="5">
    <location>
        <begin position="251"/>
        <end position="273"/>
    </location>
</feature>
<feature type="domain" description="STAS" evidence="6">
    <location>
        <begin position="501"/>
        <end position="704"/>
    </location>
</feature>
<proteinExistence type="predicted"/>
<dbReference type="Pfam" id="PF01740">
    <property type="entry name" value="STAS"/>
    <property type="match status" value="1"/>
</dbReference>
<evidence type="ECO:0000256" key="1">
    <source>
        <dbReference type="ARBA" id="ARBA00004141"/>
    </source>
</evidence>